<name>A0A5A8D0V2_CAFRO</name>
<dbReference type="EMBL" id="VLTL01000161">
    <property type="protein sequence ID" value="KAA0158000.1"/>
    <property type="molecule type" value="Genomic_DNA"/>
</dbReference>
<dbReference type="Gene3D" id="3.30.457.60">
    <property type="match status" value="1"/>
</dbReference>
<protein>
    <submittedName>
        <fullName evidence="1">Uncharacterized protein</fullName>
    </submittedName>
</protein>
<dbReference type="AlphaFoldDB" id="A0A5A8D0V2"/>
<organism evidence="1 2">
    <name type="scientific">Cafeteria roenbergensis</name>
    <name type="common">Marine flagellate</name>
    <dbReference type="NCBI Taxonomy" id="33653"/>
    <lineage>
        <taxon>Eukaryota</taxon>
        <taxon>Sar</taxon>
        <taxon>Stramenopiles</taxon>
        <taxon>Bigyra</taxon>
        <taxon>Opalozoa</taxon>
        <taxon>Bicosoecida</taxon>
        <taxon>Cafeteriaceae</taxon>
        <taxon>Cafeteria</taxon>
    </lineage>
</organism>
<comment type="caution">
    <text evidence="1">The sequence shown here is derived from an EMBL/GenBank/DDBJ whole genome shotgun (WGS) entry which is preliminary data.</text>
</comment>
<dbReference type="Pfam" id="PF05557">
    <property type="entry name" value="MAD"/>
    <property type="match status" value="1"/>
</dbReference>
<dbReference type="Proteomes" id="UP000324907">
    <property type="component" value="Unassembled WGS sequence"/>
</dbReference>
<dbReference type="GO" id="GO:0007094">
    <property type="term" value="P:mitotic spindle assembly checkpoint signaling"/>
    <property type="evidence" value="ECO:0007669"/>
    <property type="project" value="InterPro"/>
</dbReference>
<accession>A0A5A8D0V2</accession>
<proteinExistence type="predicted"/>
<gene>
    <name evidence="1" type="ORF">FNF28_06423</name>
</gene>
<evidence type="ECO:0000313" key="1">
    <source>
        <dbReference type="EMBL" id="KAA0158000.1"/>
    </source>
</evidence>
<dbReference type="InterPro" id="IPR008672">
    <property type="entry name" value="Mad1"/>
</dbReference>
<evidence type="ECO:0000313" key="2">
    <source>
        <dbReference type="Proteomes" id="UP000324907"/>
    </source>
</evidence>
<reference evidence="1 2" key="1">
    <citation type="submission" date="2019-07" db="EMBL/GenBank/DDBJ databases">
        <title>Genomes of Cafeteria roenbergensis.</title>
        <authorList>
            <person name="Fischer M.G."/>
            <person name="Hackl T."/>
            <person name="Roman M."/>
        </authorList>
    </citation>
    <scope>NUCLEOTIDE SEQUENCE [LARGE SCALE GENOMIC DNA]</scope>
    <source>
        <strain evidence="1 2">RCC970-E3</strain>
    </source>
</reference>
<sequence length="109" mass="11690">MAAVREAVYVLTGWKVDLRVAPTGGEPTHVRLRSVFFSEESHCLDFAIPPAGSDGADGADVQMLDTELARDLPLDLTAYLSVCHSIPAFLSAVTLAQFEKQTQTMGVAP</sequence>